<sequence>MFFEFKKHFWKNPVLSLEISRILCNASSYVLPQGILKVEEGAFDAINRKFDDFMEGKAEVDELMAEADRLEEKLNEQLNRNFGYLHELGLEPHAKVAFVSRILSRGFVYPDVQIFVGKRACKKLRELSKVERRILEGRIELGKGREKLLRLEGKLLGYPDCCVGSYIESKRGFPAESRFIMECAEKGVFVKSLKALKSSKLISIPYLFTSNFYPCSIECSKAVKVGLKIQEWLDEFEDAFKLRSMLIALFYAATALRASKAAGNYGEKLRSFFSSLSPGDIGLIETLERHSGNQAEFTNLFIARILGGFSKG</sequence>
<evidence type="ECO:0000313" key="2">
    <source>
        <dbReference type="EMBL" id="AIG97244.1"/>
    </source>
</evidence>
<dbReference type="InterPro" id="IPR007556">
    <property type="entry name" value="DUF483"/>
</dbReference>
<dbReference type="Pfam" id="PF04467">
    <property type="entry name" value="DUF483"/>
    <property type="match status" value="1"/>
</dbReference>
<evidence type="ECO:0000256" key="1">
    <source>
        <dbReference type="SAM" id="Coils"/>
    </source>
</evidence>
<dbReference type="KEGG" id="afg:AFULGI_00004300"/>
<organism evidence="3 4">
    <name type="scientific">Archaeoglobus fulgidus DSM 8774</name>
    <dbReference type="NCBI Taxonomy" id="1344584"/>
    <lineage>
        <taxon>Archaea</taxon>
        <taxon>Methanobacteriati</taxon>
        <taxon>Methanobacteriota</taxon>
        <taxon>Archaeoglobi</taxon>
        <taxon>Archaeoglobales</taxon>
        <taxon>Archaeoglobaceae</taxon>
        <taxon>Archaeoglobus</taxon>
    </lineage>
</organism>
<dbReference type="AlphaFoldDB" id="A0A075WFU2"/>
<dbReference type="HOGENOM" id="CLU_887396_0_0_2"/>
<evidence type="ECO:0000313" key="4">
    <source>
        <dbReference type="Proteomes" id="UP000028501"/>
    </source>
</evidence>
<dbReference type="GeneID" id="24795610"/>
<proteinExistence type="predicted"/>
<feature type="coiled-coil region" evidence="1">
    <location>
        <begin position="53"/>
        <end position="80"/>
    </location>
</feature>
<dbReference type="EMBL" id="CP006577">
    <property type="protein sequence ID" value="AIG98866.1"/>
    <property type="molecule type" value="Genomic_DNA"/>
</dbReference>
<protein>
    <recommendedName>
        <fullName evidence="5">DUF483 domain-containing protein</fullName>
    </recommendedName>
</protein>
<evidence type="ECO:0000313" key="3">
    <source>
        <dbReference type="EMBL" id="AIG98866.1"/>
    </source>
</evidence>
<keyword evidence="1" id="KW-0175">Coiled coil</keyword>
<name>A0A075WFU2_ARCFL</name>
<dbReference type="KEGG" id="afg:AFULGI_00021240"/>
<reference evidence="3 4" key="1">
    <citation type="submission" date="2013-07" db="EMBL/GenBank/DDBJ databases">
        <title>Genome of Archaeoglobus fulgidus.</title>
        <authorList>
            <person name="Fiebig A."/>
            <person name="Birkeland N.-K."/>
        </authorList>
    </citation>
    <scope>NUCLEOTIDE SEQUENCE [LARGE SCALE GENOMIC DNA]</scope>
    <source>
        <strain evidence="3 4">DSM 8774</strain>
    </source>
</reference>
<accession>A0A075WFU2</accession>
<dbReference type="EMBL" id="CP006577">
    <property type="protein sequence ID" value="AIG97244.1"/>
    <property type="molecule type" value="Genomic_DNA"/>
</dbReference>
<dbReference type="Proteomes" id="UP000028501">
    <property type="component" value="Chromosome"/>
</dbReference>
<evidence type="ECO:0008006" key="5">
    <source>
        <dbReference type="Google" id="ProtNLM"/>
    </source>
</evidence>
<dbReference type="RefSeq" id="WP_010877933.1">
    <property type="nucleotide sequence ID" value="NZ_CP006577.1"/>
</dbReference>
<gene>
    <name evidence="2" type="ORF">AFULGI_00004300</name>
    <name evidence="3" type="ORF">AFULGI_00021240</name>
</gene>